<evidence type="ECO:0000313" key="1">
    <source>
        <dbReference type="EMBL" id="TMQ48957.1"/>
    </source>
</evidence>
<dbReference type="InterPro" id="IPR025293">
    <property type="entry name" value="YfiR/HmsC-like"/>
</dbReference>
<dbReference type="Proteomes" id="UP000320184">
    <property type="component" value="Unassembled WGS sequence"/>
</dbReference>
<gene>
    <name evidence="1" type="ORF">E6K73_10755</name>
</gene>
<protein>
    <submittedName>
        <fullName evidence="1">YfiR family protein</fullName>
    </submittedName>
</protein>
<dbReference type="Pfam" id="PF13689">
    <property type="entry name" value="DUF4154"/>
    <property type="match status" value="1"/>
</dbReference>
<organism evidence="1 2">
    <name type="scientific">Eiseniibacteriota bacterium</name>
    <dbReference type="NCBI Taxonomy" id="2212470"/>
    <lineage>
        <taxon>Bacteria</taxon>
        <taxon>Candidatus Eiseniibacteriota</taxon>
    </lineage>
</organism>
<evidence type="ECO:0000313" key="2">
    <source>
        <dbReference type="Proteomes" id="UP000320184"/>
    </source>
</evidence>
<name>A0A538SC72_UNCEI</name>
<accession>A0A538SC72</accession>
<proteinExistence type="predicted"/>
<dbReference type="AlphaFoldDB" id="A0A538SC72"/>
<comment type="caution">
    <text evidence="1">The sequence shown here is derived from an EMBL/GenBank/DDBJ whole genome shotgun (WGS) entry which is preliminary data.</text>
</comment>
<dbReference type="EMBL" id="VBOT01000130">
    <property type="protein sequence ID" value="TMQ48957.1"/>
    <property type="molecule type" value="Genomic_DNA"/>
</dbReference>
<sequence>MAILTRAAPRREGIAPPQRRSTRDGPRAWALAGLFVLTWLPIAPGADAETSGKLTQEYDLKAAFLFNFAQFVDWPADAFPSPSTPITIGILGEDPFGRSLDEVVAQETAHGRALVVRRYPAADRIDACHILFIAASEAGRMESVLAPLARRSILTVGETKEFTEHSGIITFGVKQHRLRLRINMAAARAARLTISSKLLRQSEIVGDKDDRP</sequence>
<reference evidence="1 2" key="1">
    <citation type="journal article" date="2019" name="Nat. Microbiol.">
        <title>Mediterranean grassland soil C-N compound turnover is dependent on rainfall and depth, and is mediated by genomically divergent microorganisms.</title>
        <authorList>
            <person name="Diamond S."/>
            <person name="Andeer P.F."/>
            <person name="Li Z."/>
            <person name="Crits-Christoph A."/>
            <person name="Burstein D."/>
            <person name="Anantharaman K."/>
            <person name="Lane K.R."/>
            <person name="Thomas B.C."/>
            <person name="Pan C."/>
            <person name="Northen T.R."/>
            <person name="Banfield J.F."/>
        </authorList>
    </citation>
    <scope>NUCLEOTIDE SEQUENCE [LARGE SCALE GENOMIC DNA]</scope>
    <source>
        <strain evidence="1">WS_3</strain>
    </source>
</reference>